<keyword evidence="2" id="KW-1185">Reference proteome</keyword>
<sequence length="181" mass="20091">MSTLIEQVPGLYSIYKLNLLRQTPGVVFDLFPLDIIDSKIGSIDRVLHEKAAVSPGPVGDVERPWYMHPCQGDNLIVLSGTRHVEIFTPAHGKVESFTVTPHAVYKNGELVYEGGALLVWPQYVFHRIVSGEEGSASINIAEHFEGFDIDTNFSIYDLNTETGEYKVIRKGSDDQTKPGDV</sequence>
<dbReference type="OrthoDB" id="2081481at2"/>
<name>A0A1G5RY26_9FIRM</name>
<evidence type="ECO:0000313" key="2">
    <source>
        <dbReference type="Proteomes" id="UP000199208"/>
    </source>
</evidence>
<organism evidence="1 2">
    <name type="scientific">Acidaminobacter hydrogenoformans DSM 2784</name>
    <dbReference type="NCBI Taxonomy" id="1120920"/>
    <lineage>
        <taxon>Bacteria</taxon>
        <taxon>Bacillati</taxon>
        <taxon>Bacillota</taxon>
        <taxon>Clostridia</taxon>
        <taxon>Peptostreptococcales</taxon>
        <taxon>Acidaminobacteraceae</taxon>
        <taxon>Acidaminobacter</taxon>
    </lineage>
</organism>
<dbReference type="Proteomes" id="UP000199208">
    <property type="component" value="Unassembled WGS sequence"/>
</dbReference>
<dbReference type="EMBL" id="FMWL01000005">
    <property type="protein sequence ID" value="SCZ78650.1"/>
    <property type="molecule type" value="Genomic_DNA"/>
</dbReference>
<dbReference type="AlphaFoldDB" id="A0A1G5RY26"/>
<proteinExistence type="predicted"/>
<dbReference type="RefSeq" id="WP_092590148.1">
    <property type="nucleotide sequence ID" value="NZ_FMWL01000005.1"/>
</dbReference>
<accession>A0A1G5RY26</accession>
<evidence type="ECO:0000313" key="1">
    <source>
        <dbReference type="EMBL" id="SCZ78650.1"/>
    </source>
</evidence>
<reference evidence="1 2" key="1">
    <citation type="submission" date="2016-10" db="EMBL/GenBank/DDBJ databases">
        <authorList>
            <person name="de Groot N.N."/>
        </authorList>
    </citation>
    <scope>NUCLEOTIDE SEQUENCE [LARGE SCALE GENOMIC DNA]</scope>
    <source>
        <strain evidence="1 2">DSM 2784</strain>
    </source>
</reference>
<protein>
    <submittedName>
        <fullName evidence="1">Uncharacterized protein</fullName>
    </submittedName>
</protein>
<dbReference type="STRING" id="1120920.SAMN03080599_01365"/>
<gene>
    <name evidence="1" type="ORF">SAMN03080599_01365</name>
</gene>